<keyword evidence="2" id="KW-1133">Transmembrane helix</keyword>
<evidence type="ECO:0000313" key="5">
    <source>
        <dbReference type="Proteomes" id="UP000035548"/>
    </source>
</evidence>
<dbReference type="STRING" id="1072256.CUTER_06385"/>
<feature type="transmembrane region" description="Helical" evidence="2">
    <location>
        <begin position="156"/>
        <end position="179"/>
    </location>
</feature>
<feature type="region of interest" description="Disordered" evidence="1">
    <location>
        <begin position="418"/>
        <end position="443"/>
    </location>
</feature>
<sequence length="443" mass="47810">MSHHTALTTRDQRPPRIVAPDLARGLALLGIAWANISTGWVMNINIEGPANYFGGVGMFPMLDTITAVLSAMFAHVRGLPMFATLLGFGIGLITMSLWRRGYPALRAQRVLWRRYGWLAGIGVLHCVFLFYGDIIVLYSVLALVVISMLRMRNRTLVIIACSLLALGALGGVVLAFAVPSDFGSMSGFASDQASSYPGYLLWGFFSALGYLTLVPLLSVTNIFPIMILGFVAARVGIHLNPNAHLRLLRALIGVAVLIIVGIGLPWGLSTVGVLPESWAHPLSVLNNSIGFLTGPGILAGILLACRPMQRRVDAAYEAGEKPPAWPLPVRMVIALGKRSMSGYILQSVFMFTLMLPFTFNVGEDKGAFVLLLIAFGVWLATVVCAWLMEVAGSRGPVEALHRRLAYGQGSELPARFELPPAQQPQQAPTGLPVEPAPSSDKQR</sequence>
<name>A0A0G3HD24_9CORY</name>
<feature type="domain" description="DUF418" evidence="3">
    <location>
        <begin position="233"/>
        <end position="407"/>
    </location>
</feature>
<feature type="transmembrane region" description="Helical" evidence="2">
    <location>
        <begin position="288"/>
        <end position="305"/>
    </location>
</feature>
<dbReference type="Pfam" id="PF04235">
    <property type="entry name" value="DUF418"/>
    <property type="match status" value="1"/>
</dbReference>
<feature type="compositionally biased region" description="Low complexity" evidence="1">
    <location>
        <begin position="419"/>
        <end position="428"/>
    </location>
</feature>
<dbReference type="PANTHER" id="PTHR30590">
    <property type="entry name" value="INNER MEMBRANE PROTEIN"/>
    <property type="match status" value="1"/>
</dbReference>
<keyword evidence="2" id="KW-0812">Transmembrane</keyword>
<feature type="transmembrane region" description="Helical" evidence="2">
    <location>
        <begin position="199"/>
        <end position="226"/>
    </location>
</feature>
<feature type="transmembrane region" description="Helical" evidence="2">
    <location>
        <begin position="367"/>
        <end position="388"/>
    </location>
</feature>
<feature type="transmembrane region" description="Helical" evidence="2">
    <location>
        <begin position="247"/>
        <end position="268"/>
    </location>
</feature>
<dbReference type="InterPro" id="IPR007349">
    <property type="entry name" value="DUF418"/>
</dbReference>
<evidence type="ECO:0000256" key="2">
    <source>
        <dbReference type="SAM" id="Phobius"/>
    </source>
</evidence>
<evidence type="ECO:0000259" key="3">
    <source>
        <dbReference type="Pfam" id="PF04235"/>
    </source>
</evidence>
<dbReference type="AlphaFoldDB" id="A0A0G3HD24"/>
<feature type="transmembrane region" description="Helical" evidence="2">
    <location>
        <begin position="21"/>
        <end position="40"/>
    </location>
</feature>
<evidence type="ECO:0000256" key="1">
    <source>
        <dbReference type="SAM" id="MobiDB-lite"/>
    </source>
</evidence>
<dbReference type="PANTHER" id="PTHR30590:SF2">
    <property type="entry name" value="INNER MEMBRANE PROTEIN"/>
    <property type="match status" value="1"/>
</dbReference>
<feature type="transmembrane region" description="Helical" evidence="2">
    <location>
        <begin position="81"/>
        <end position="98"/>
    </location>
</feature>
<dbReference type="KEGG" id="cut:CUTER_06385"/>
<keyword evidence="2" id="KW-0472">Membrane</keyword>
<dbReference type="Proteomes" id="UP000035548">
    <property type="component" value="Chromosome"/>
</dbReference>
<feature type="transmembrane region" description="Helical" evidence="2">
    <location>
        <begin position="118"/>
        <end position="144"/>
    </location>
</feature>
<protein>
    <submittedName>
        <fullName evidence="4">Putative membrane protein</fullName>
    </submittedName>
</protein>
<keyword evidence="5" id="KW-1185">Reference proteome</keyword>
<dbReference type="InterPro" id="IPR052529">
    <property type="entry name" value="Bact_Transport_Assoc"/>
</dbReference>
<gene>
    <name evidence="4" type="ORF">CUTER_06385</name>
</gene>
<feature type="transmembrane region" description="Helical" evidence="2">
    <location>
        <begin position="340"/>
        <end position="361"/>
    </location>
</feature>
<proteinExistence type="predicted"/>
<organism evidence="4 5">
    <name type="scientific">Corynebacterium uterequi</name>
    <dbReference type="NCBI Taxonomy" id="1072256"/>
    <lineage>
        <taxon>Bacteria</taxon>
        <taxon>Bacillati</taxon>
        <taxon>Actinomycetota</taxon>
        <taxon>Actinomycetes</taxon>
        <taxon>Mycobacteriales</taxon>
        <taxon>Corynebacteriaceae</taxon>
        <taxon>Corynebacterium</taxon>
    </lineage>
</organism>
<reference evidence="5" key="2">
    <citation type="submission" date="2015-05" db="EMBL/GenBank/DDBJ databases">
        <title>Complete genome sequence of Corynebacterium uterequi DSM 45634, isolated from the uterus of a maiden mare.</title>
        <authorList>
            <person name="Ruckert C."/>
            <person name="Albersmeier A."/>
            <person name="Winkler A."/>
            <person name="Tauch A."/>
        </authorList>
    </citation>
    <scope>NUCLEOTIDE SEQUENCE [LARGE SCALE GENOMIC DNA]</scope>
    <source>
        <strain evidence="5">DSM 45634</strain>
    </source>
</reference>
<dbReference type="EMBL" id="CP011546">
    <property type="protein sequence ID" value="AKK11266.1"/>
    <property type="molecule type" value="Genomic_DNA"/>
</dbReference>
<accession>A0A0G3HD24</accession>
<feature type="transmembrane region" description="Helical" evidence="2">
    <location>
        <begin position="52"/>
        <end position="74"/>
    </location>
</feature>
<reference evidence="4 5" key="1">
    <citation type="journal article" date="2015" name="Genome Announc.">
        <title>Virulence Factor Genes Detected in the Complete Genome Sequence of Corynebacterium uterequi DSM 45634, Isolated from the Uterus of a Maiden Mare.</title>
        <authorList>
            <person name="Ruckert C."/>
            <person name="Kriete M."/>
            <person name="Jaenicke S."/>
            <person name="Winkler A."/>
            <person name="Tauch A."/>
        </authorList>
    </citation>
    <scope>NUCLEOTIDE SEQUENCE [LARGE SCALE GENOMIC DNA]</scope>
    <source>
        <strain evidence="4 5">DSM 45634</strain>
    </source>
</reference>
<dbReference type="PATRIC" id="fig|1072256.5.peg.1261"/>
<evidence type="ECO:0000313" key="4">
    <source>
        <dbReference type="EMBL" id="AKK11266.1"/>
    </source>
</evidence>